<reference evidence="3 4" key="1">
    <citation type="journal article" date="2024" name="G3 (Bethesda)">
        <title>Genome assembly of Hibiscus sabdariffa L. provides insights into metabolisms of medicinal natural products.</title>
        <authorList>
            <person name="Kim T."/>
        </authorList>
    </citation>
    <scope>NUCLEOTIDE SEQUENCE [LARGE SCALE GENOMIC DNA]</scope>
    <source>
        <strain evidence="3">TK-2024</strain>
        <tissue evidence="3">Old leaves</tissue>
    </source>
</reference>
<dbReference type="Proteomes" id="UP001472677">
    <property type="component" value="Unassembled WGS sequence"/>
</dbReference>
<comment type="caution">
    <text evidence="3">The sequence shown here is derived from an EMBL/GenBank/DDBJ whole genome shotgun (WGS) entry which is preliminary data.</text>
</comment>
<dbReference type="Pfam" id="PF26130">
    <property type="entry name" value="PB1-like"/>
    <property type="match status" value="1"/>
</dbReference>
<gene>
    <name evidence="3" type="ORF">V6N12_031002</name>
</gene>
<feature type="region of interest" description="Disordered" evidence="1">
    <location>
        <begin position="723"/>
        <end position="763"/>
    </location>
</feature>
<sequence length="763" mass="87334">MANISNVFVLQYYYGGKFVTSPKFSYIGGNSEKLQVDPYTLCYWDIIGNANNFGYEHDPWVYYRVPGVEFNSDALVLVNDDNTVRRCLVFLNSMGIVDQQSNYECSEKSIEVGEFIENINELVEIDAGNTLDVEDVTVVDDLGLTKGLGAEVSRGVEDTGEAVDTGRAEDTGPEDIEGVEDTRGAKNTGAEDTGGVEDTRGSVEEELQNGEDDFIVSVEVSYDLDKEVEEIRDKLRKTRHRRVSDGSEDEEQIDVEIQGHAFVGNDTLVEEGLHEDNGKLEGNEGDYLCSYDPGEYGDSDEDREDKIYGSFKVRKYAIAKGLALRYLKSEPNRLRVRCRDGCPWLLFASFDRSVECPVVKTYNHVYTCFRANKNMLLTYKHIQKVFKEKILLDPKMKTATLVTMVRHELWASASYDMCQRAKKVILRESRGSYVEEYANLWGYAVELMYRNLGSTVSIQVYRDNDNNVVFHRMYSVTQGELLVVVGRDGNNQMFPVAWAVVEGECKESWNWFLTELMDDLNHPKGEGLTLMSDQQKKLEEMGQGSTNDLLGISTKHWSRAYFTGTSKCDVLDNNLEEAFSGWILDARCYPIISMMEEIRKKVMRRMHVKKIWATKWPTEISPVAKQKLEKNIDHSSQCRLVWNGHGGFEVTQGEDQHIVDVERLTCTFREWELTGIPCCHSICAMFHYSKDPHNYIAEWYSKKTFLASYSNVLHPVRRKQFWPKSDDPIQPPKLKAMPEIAKKKRTKDKDEPIKSKYGKFSRE</sequence>
<dbReference type="InterPro" id="IPR058594">
    <property type="entry name" value="PB1-like_dom_pln"/>
</dbReference>
<evidence type="ECO:0000313" key="3">
    <source>
        <dbReference type="EMBL" id="KAK8554024.1"/>
    </source>
</evidence>
<dbReference type="InterPro" id="IPR006564">
    <property type="entry name" value="Znf_PMZ"/>
</dbReference>
<proteinExistence type="predicted"/>
<protein>
    <recommendedName>
        <fullName evidence="2">Zinc finger PMZ-type domain-containing protein</fullName>
    </recommendedName>
</protein>
<dbReference type="EMBL" id="JBBPBM010000019">
    <property type="protein sequence ID" value="KAK8554024.1"/>
    <property type="molecule type" value="Genomic_DNA"/>
</dbReference>
<evidence type="ECO:0000256" key="1">
    <source>
        <dbReference type="SAM" id="MobiDB-lite"/>
    </source>
</evidence>
<keyword evidence="4" id="KW-1185">Reference proteome</keyword>
<evidence type="ECO:0000313" key="4">
    <source>
        <dbReference type="Proteomes" id="UP001472677"/>
    </source>
</evidence>
<dbReference type="SMART" id="SM00575">
    <property type="entry name" value="ZnF_PMZ"/>
    <property type="match status" value="1"/>
</dbReference>
<evidence type="ECO:0000259" key="2">
    <source>
        <dbReference type="SMART" id="SM00575"/>
    </source>
</evidence>
<dbReference type="PANTHER" id="PTHR31973">
    <property type="entry name" value="POLYPROTEIN, PUTATIVE-RELATED"/>
    <property type="match status" value="1"/>
</dbReference>
<feature type="domain" description="Zinc finger PMZ-type" evidence="2">
    <location>
        <begin position="664"/>
        <end position="691"/>
    </location>
</feature>
<dbReference type="PANTHER" id="PTHR31973:SF187">
    <property type="entry name" value="MUTATOR TRANSPOSASE MUDRA PROTEIN"/>
    <property type="match status" value="1"/>
</dbReference>
<feature type="compositionally biased region" description="Basic and acidic residues" evidence="1">
    <location>
        <begin position="747"/>
        <end position="763"/>
    </location>
</feature>
<name>A0ABR2E7P9_9ROSI</name>
<organism evidence="3 4">
    <name type="scientific">Hibiscus sabdariffa</name>
    <name type="common">roselle</name>
    <dbReference type="NCBI Taxonomy" id="183260"/>
    <lineage>
        <taxon>Eukaryota</taxon>
        <taxon>Viridiplantae</taxon>
        <taxon>Streptophyta</taxon>
        <taxon>Embryophyta</taxon>
        <taxon>Tracheophyta</taxon>
        <taxon>Spermatophyta</taxon>
        <taxon>Magnoliopsida</taxon>
        <taxon>eudicotyledons</taxon>
        <taxon>Gunneridae</taxon>
        <taxon>Pentapetalae</taxon>
        <taxon>rosids</taxon>
        <taxon>malvids</taxon>
        <taxon>Malvales</taxon>
        <taxon>Malvaceae</taxon>
        <taxon>Malvoideae</taxon>
        <taxon>Hibiscus</taxon>
    </lineage>
</organism>
<feature type="region of interest" description="Disordered" evidence="1">
    <location>
        <begin position="153"/>
        <end position="200"/>
    </location>
</feature>
<accession>A0ABR2E7P9</accession>